<organism evidence="1 2">
    <name type="scientific">Ziziphus jujuba var. spinosa</name>
    <dbReference type="NCBI Taxonomy" id="714518"/>
    <lineage>
        <taxon>Eukaryota</taxon>
        <taxon>Viridiplantae</taxon>
        <taxon>Streptophyta</taxon>
        <taxon>Embryophyta</taxon>
        <taxon>Tracheophyta</taxon>
        <taxon>Spermatophyta</taxon>
        <taxon>Magnoliopsida</taxon>
        <taxon>eudicotyledons</taxon>
        <taxon>Gunneridae</taxon>
        <taxon>Pentapetalae</taxon>
        <taxon>rosids</taxon>
        <taxon>fabids</taxon>
        <taxon>Rosales</taxon>
        <taxon>Rhamnaceae</taxon>
        <taxon>Paliureae</taxon>
        <taxon>Ziziphus</taxon>
    </lineage>
</organism>
<proteinExistence type="predicted"/>
<name>A0A978VIZ4_ZIZJJ</name>
<dbReference type="Proteomes" id="UP000813462">
    <property type="component" value="Unassembled WGS sequence"/>
</dbReference>
<protein>
    <submittedName>
        <fullName evidence="1">Uncharacterized protein</fullName>
    </submittedName>
</protein>
<reference evidence="1" key="1">
    <citation type="journal article" date="2021" name="Front. Plant Sci.">
        <title>Chromosome-Scale Genome Assembly for Chinese Sour Jujube and Insights Into Its Genome Evolution and Domestication Signature.</title>
        <authorList>
            <person name="Shen L.-Y."/>
            <person name="Luo H."/>
            <person name="Wang X.-L."/>
            <person name="Wang X.-M."/>
            <person name="Qiu X.-J."/>
            <person name="Liu H."/>
            <person name="Zhou S.-S."/>
            <person name="Jia K.-H."/>
            <person name="Nie S."/>
            <person name="Bao Y.-T."/>
            <person name="Zhang R.-G."/>
            <person name="Yun Q.-Z."/>
            <person name="Chai Y.-H."/>
            <person name="Lu J.-Y."/>
            <person name="Li Y."/>
            <person name="Zhao S.-W."/>
            <person name="Mao J.-F."/>
            <person name="Jia S.-G."/>
            <person name="Mao Y.-M."/>
        </authorList>
    </citation>
    <scope>NUCLEOTIDE SEQUENCE</scope>
    <source>
        <strain evidence="1">AT0</strain>
        <tissue evidence="1">Leaf</tissue>
    </source>
</reference>
<sequence>MCRADPREASVVHERFNNYYNWSSQQANREKSNIFFSATTSQKDKKAIKEILGFKDMGSKELGGLRFRKFEDMNLAMLAKLGWKLASGEDYLWTKIIKARYLQNDTFLNYKLKKGDSREHMGERKQCKLEKALEA</sequence>
<dbReference type="EMBL" id="JAEACU010000004">
    <property type="protein sequence ID" value="KAH7533063.1"/>
    <property type="molecule type" value="Genomic_DNA"/>
</dbReference>
<evidence type="ECO:0000313" key="1">
    <source>
        <dbReference type="EMBL" id="KAH7533063.1"/>
    </source>
</evidence>
<gene>
    <name evidence="1" type="ORF">FEM48_Zijuj04G0090100</name>
</gene>
<dbReference type="AlphaFoldDB" id="A0A978VIZ4"/>
<comment type="caution">
    <text evidence="1">The sequence shown here is derived from an EMBL/GenBank/DDBJ whole genome shotgun (WGS) entry which is preliminary data.</text>
</comment>
<accession>A0A978VIZ4</accession>
<evidence type="ECO:0000313" key="2">
    <source>
        <dbReference type="Proteomes" id="UP000813462"/>
    </source>
</evidence>